<dbReference type="AlphaFoldDB" id="A0A0A9A4W6"/>
<evidence type="ECO:0000313" key="2">
    <source>
        <dbReference type="EMBL" id="JAD44050.1"/>
    </source>
</evidence>
<name>A0A0A9A4W6_ARUDO</name>
<accession>A0A0A9A4W6</accession>
<reference evidence="2" key="2">
    <citation type="journal article" date="2015" name="Data Brief">
        <title>Shoot transcriptome of the giant reed, Arundo donax.</title>
        <authorList>
            <person name="Barrero R.A."/>
            <person name="Guerrero F.D."/>
            <person name="Moolhuijzen P."/>
            <person name="Goolsby J.A."/>
            <person name="Tidwell J."/>
            <person name="Bellgard S.E."/>
            <person name="Bellgard M.I."/>
        </authorList>
    </citation>
    <scope>NUCLEOTIDE SEQUENCE</scope>
    <source>
        <tissue evidence="2">Shoot tissue taken approximately 20 cm above the soil surface</tissue>
    </source>
</reference>
<protein>
    <submittedName>
        <fullName evidence="2">Uncharacterized protein</fullName>
    </submittedName>
</protein>
<reference evidence="2" key="1">
    <citation type="submission" date="2014-09" db="EMBL/GenBank/DDBJ databases">
        <authorList>
            <person name="Magalhaes I.L.F."/>
            <person name="Oliveira U."/>
            <person name="Santos F.R."/>
            <person name="Vidigal T.H.D.A."/>
            <person name="Brescovit A.D."/>
            <person name="Santos A.J."/>
        </authorList>
    </citation>
    <scope>NUCLEOTIDE SEQUENCE</scope>
    <source>
        <tissue evidence="2">Shoot tissue taken approximately 20 cm above the soil surface</tissue>
    </source>
</reference>
<evidence type="ECO:0000256" key="1">
    <source>
        <dbReference type="SAM" id="MobiDB-lite"/>
    </source>
</evidence>
<feature type="region of interest" description="Disordered" evidence="1">
    <location>
        <begin position="1"/>
        <end position="51"/>
    </location>
</feature>
<proteinExistence type="predicted"/>
<dbReference type="EMBL" id="GBRH01253845">
    <property type="protein sequence ID" value="JAD44050.1"/>
    <property type="molecule type" value="Transcribed_RNA"/>
</dbReference>
<feature type="compositionally biased region" description="Basic residues" evidence="1">
    <location>
        <begin position="33"/>
        <end position="43"/>
    </location>
</feature>
<sequence length="51" mass="5658">MPQGDQRVLGVPGDVDDPAIRRRGAFGEQGVGRVRRKETRRRAAAVVFQEP</sequence>
<organism evidence="2">
    <name type="scientific">Arundo donax</name>
    <name type="common">Giant reed</name>
    <name type="synonym">Donax arundinaceus</name>
    <dbReference type="NCBI Taxonomy" id="35708"/>
    <lineage>
        <taxon>Eukaryota</taxon>
        <taxon>Viridiplantae</taxon>
        <taxon>Streptophyta</taxon>
        <taxon>Embryophyta</taxon>
        <taxon>Tracheophyta</taxon>
        <taxon>Spermatophyta</taxon>
        <taxon>Magnoliopsida</taxon>
        <taxon>Liliopsida</taxon>
        <taxon>Poales</taxon>
        <taxon>Poaceae</taxon>
        <taxon>PACMAD clade</taxon>
        <taxon>Arundinoideae</taxon>
        <taxon>Arundineae</taxon>
        <taxon>Arundo</taxon>
    </lineage>
</organism>